<dbReference type="Pfam" id="PF14907">
    <property type="entry name" value="NTP_transf_5"/>
    <property type="match status" value="1"/>
</dbReference>
<organism evidence="1 2">
    <name type="scientific">Micrococcus endophyticus</name>
    <dbReference type="NCBI Taxonomy" id="455343"/>
    <lineage>
        <taxon>Bacteria</taxon>
        <taxon>Bacillati</taxon>
        <taxon>Actinomycetota</taxon>
        <taxon>Actinomycetes</taxon>
        <taxon>Micrococcales</taxon>
        <taxon>Micrococcaceae</taxon>
        <taxon>Micrococcus</taxon>
    </lineage>
</organism>
<dbReference type="EMBL" id="JACHMW010000001">
    <property type="protein sequence ID" value="MBB5848778.1"/>
    <property type="molecule type" value="Genomic_DNA"/>
</dbReference>
<dbReference type="Gene3D" id="3.30.460.40">
    <property type="match status" value="1"/>
</dbReference>
<gene>
    <name evidence="1" type="ORF">HDA33_001342</name>
</gene>
<keyword evidence="2" id="KW-1185">Reference proteome</keyword>
<sequence length="295" mass="32807">MGERATGPRPAAPPSLDLAARVRLGHARIAYVMEEAELRGLHVKGYAAEPGVYRGRRSSSDVDLLVHPSDAAAAVELLASHGWAPVAGFSEGSIFEHAATLWHDHLGYVDVHRLFPGLGTDAARTFDALWAERAIHVIAGRPVPVPGPVHQRLVVIVHAARDSHRGTLDVRHIRDTSSPAEWDALRQEARRLHATAAWHVATGEEADGMDAHDLALFEALQHDESGLDLFRTRWRTARSARERARLVLHTLPVNRPHLQMRLGHAPTRADLRREQRTRMASLARWAWTRGVRRGR</sequence>
<accession>A0A7W9JIY6</accession>
<dbReference type="Proteomes" id="UP000567246">
    <property type="component" value="Unassembled WGS sequence"/>
</dbReference>
<dbReference type="InterPro" id="IPR039498">
    <property type="entry name" value="NTP_transf_5"/>
</dbReference>
<protein>
    <recommendedName>
        <fullName evidence="3">Nucleotidyltransferase family protein</fullName>
    </recommendedName>
</protein>
<name>A0A7W9JIY6_9MICC</name>
<evidence type="ECO:0000313" key="2">
    <source>
        <dbReference type="Proteomes" id="UP000567246"/>
    </source>
</evidence>
<reference evidence="1 2" key="1">
    <citation type="submission" date="2020-08" db="EMBL/GenBank/DDBJ databases">
        <title>Sequencing the genomes of 1000 actinobacteria strains.</title>
        <authorList>
            <person name="Klenk H.-P."/>
        </authorList>
    </citation>
    <scope>NUCLEOTIDE SEQUENCE [LARGE SCALE GENOMIC DNA]</scope>
    <source>
        <strain evidence="1 2">DSM 17945</strain>
    </source>
</reference>
<evidence type="ECO:0008006" key="3">
    <source>
        <dbReference type="Google" id="ProtNLM"/>
    </source>
</evidence>
<evidence type="ECO:0000313" key="1">
    <source>
        <dbReference type="EMBL" id="MBB5848778.1"/>
    </source>
</evidence>
<comment type="caution">
    <text evidence="1">The sequence shown here is derived from an EMBL/GenBank/DDBJ whole genome shotgun (WGS) entry which is preliminary data.</text>
</comment>
<dbReference type="AlphaFoldDB" id="A0A7W9JIY6"/>
<dbReference type="RefSeq" id="WP_184172033.1">
    <property type="nucleotide sequence ID" value="NZ_BAABAG010000004.1"/>
</dbReference>
<proteinExistence type="predicted"/>